<name>J9G3G3_9ZZZZ</name>
<reference evidence="1" key="1">
    <citation type="journal article" date="2012" name="PLoS ONE">
        <title>Gene sets for utilization of primary and secondary nutrition supplies in the distal gut of endangered iberian lynx.</title>
        <authorList>
            <person name="Alcaide M."/>
            <person name="Messina E."/>
            <person name="Richter M."/>
            <person name="Bargiela R."/>
            <person name="Peplies J."/>
            <person name="Huws S.A."/>
            <person name="Newbold C.J."/>
            <person name="Golyshin P.N."/>
            <person name="Simon M.A."/>
            <person name="Lopez G."/>
            <person name="Yakimov M.M."/>
            <person name="Ferrer M."/>
        </authorList>
    </citation>
    <scope>NUCLEOTIDE SEQUENCE</scope>
</reference>
<dbReference type="EMBL" id="AMCI01002979">
    <property type="protein sequence ID" value="EJX01389.1"/>
    <property type="molecule type" value="Genomic_DNA"/>
</dbReference>
<sequence length="40" mass="4349">MYSLTSFFRLFSSRVHGSGGVCSTSSRIACSKAVMSFHSE</sequence>
<protein>
    <submittedName>
        <fullName evidence="1">Uncharacterized protein</fullName>
    </submittedName>
</protein>
<comment type="caution">
    <text evidence="1">The sequence shown here is derived from an EMBL/GenBank/DDBJ whole genome shotgun (WGS) entry which is preliminary data.</text>
</comment>
<gene>
    <name evidence="1" type="ORF">EVA_10504</name>
</gene>
<organism evidence="1">
    <name type="scientific">gut metagenome</name>
    <dbReference type="NCBI Taxonomy" id="749906"/>
    <lineage>
        <taxon>unclassified sequences</taxon>
        <taxon>metagenomes</taxon>
        <taxon>organismal metagenomes</taxon>
    </lineage>
</organism>
<proteinExistence type="predicted"/>
<accession>J9G3G3</accession>
<dbReference type="AlphaFoldDB" id="J9G3G3"/>
<evidence type="ECO:0000313" key="1">
    <source>
        <dbReference type="EMBL" id="EJX01389.1"/>
    </source>
</evidence>